<dbReference type="AlphaFoldDB" id="A0A4Y8N554"/>
<reference evidence="1 2" key="1">
    <citation type="submission" date="2019-03" db="EMBL/GenBank/DDBJ databases">
        <title>Complete Genome Sequence of Paraburkholderia dipogonis ICMP 19430T, a Nitrogen-fixing Symbiont of the South African Invasive Legume Dipogon lignosus in New Zealand.</title>
        <authorList>
            <person name="De Meyer S.E."/>
        </authorList>
    </citation>
    <scope>NUCLEOTIDE SEQUENCE [LARGE SCALE GENOMIC DNA]</scope>
    <source>
        <strain evidence="1 2">ICMP 19430</strain>
    </source>
</reference>
<organism evidence="1 2">
    <name type="scientific">Paraburkholderia dipogonis</name>
    <dbReference type="NCBI Taxonomy" id="1211383"/>
    <lineage>
        <taxon>Bacteria</taxon>
        <taxon>Pseudomonadati</taxon>
        <taxon>Pseudomonadota</taxon>
        <taxon>Betaproteobacteria</taxon>
        <taxon>Burkholderiales</taxon>
        <taxon>Burkholderiaceae</taxon>
        <taxon>Paraburkholderia</taxon>
    </lineage>
</organism>
<proteinExistence type="predicted"/>
<name>A0A4Y8N554_9BURK</name>
<dbReference type="RefSeq" id="WP_134456714.1">
    <property type="nucleotide sequence ID" value="NZ_JBHMFL010000135.1"/>
</dbReference>
<evidence type="ECO:0000313" key="1">
    <source>
        <dbReference type="EMBL" id="TFE44920.1"/>
    </source>
</evidence>
<gene>
    <name evidence="1" type="ORF">E2553_07760</name>
</gene>
<protein>
    <submittedName>
        <fullName evidence="1">Uncharacterized protein</fullName>
    </submittedName>
</protein>
<dbReference type="GeneID" id="97309875"/>
<comment type="caution">
    <text evidence="1">The sequence shown here is derived from an EMBL/GenBank/DDBJ whole genome shotgun (WGS) entry which is preliminary data.</text>
</comment>
<accession>A0A4Y8N554</accession>
<dbReference type="Proteomes" id="UP000297385">
    <property type="component" value="Unassembled WGS sequence"/>
</dbReference>
<dbReference type="EMBL" id="SNVI01000001">
    <property type="protein sequence ID" value="TFE44920.1"/>
    <property type="molecule type" value="Genomic_DNA"/>
</dbReference>
<evidence type="ECO:0000313" key="2">
    <source>
        <dbReference type="Proteomes" id="UP000297385"/>
    </source>
</evidence>
<sequence>MLHDEPGHHQAVARVDRGGDSALRNTSWLQTGRAALPPGMTELVFNGWEAAGGVAQFDDLLAVMTPSVIVPALTTVEGLD</sequence>